<evidence type="ECO:0000313" key="2">
    <source>
        <dbReference type="Proteomes" id="UP001060919"/>
    </source>
</evidence>
<dbReference type="AlphaFoldDB" id="A0A915VJV5"/>
<evidence type="ECO:0000313" key="1">
    <source>
        <dbReference type="EMBL" id="BDS09373.1"/>
    </source>
</evidence>
<name>A0A915VJV5_9BACT</name>
<dbReference type="Proteomes" id="UP001060919">
    <property type="component" value="Chromosome"/>
</dbReference>
<gene>
    <name evidence="1" type="ORF">AsAng_0000710</name>
</gene>
<organism evidence="1 2">
    <name type="scientific">Aureispira anguillae</name>
    <dbReference type="NCBI Taxonomy" id="2864201"/>
    <lineage>
        <taxon>Bacteria</taxon>
        <taxon>Pseudomonadati</taxon>
        <taxon>Bacteroidota</taxon>
        <taxon>Saprospiria</taxon>
        <taxon>Saprospirales</taxon>
        <taxon>Saprospiraceae</taxon>
        <taxon>Aureispira</taxon>
    </lineage>
</organism>
<dbReference type="EMBL" id="AP026867">
    <property type="protein sequence ID" value="BDS09373.1"/>
    <property type="molecule type" value="Genomic_DNA"/>
</dbReference>
<protein>
    <submittedName>
        <fullName evidence="1">Uncharacterized protein</fullName>
    </submittedName>
</protein>
<keyword evidence="2" id="KW-1185">Reference proteome</keyword>
<proteinExistence type="predicted"/>
<reference evidence="1" key="1">
    <citation type="submission" date="2022-09" db="EMBL/GenBank/DDBJ databases">
        <title>Aureispira anguillicida sp. nov., isolated from Leptocephalus of Japanese eel Anguilla japonica.</title>
        <authorList>
            <person name="Yuasa K."/>
            <person name="Mekata T."/>
            <person name="Ikunari K."/>
        </authorList>
    </citation>
    <scope>NUCLEOTIDE SEQUENCE</scope>
    <source>
        <strain evidence="1">EL160426</strain>
    </source>
</reference>
<dbReference type="RefSeq" id="WP_264790773.1">
    <property type="nucleotide sequence ID" value="NZ_AP026867.1"/>
</dbReference>
<sequence>MSRLLAILWILLISAQASYQGLIYTYYIANKDYIKSQLCENRALPELKCDGKCHLKKVLNISKTKQSQEPQPFLPSLEEIKTPVLFYQTICSTILHLVYSKATLFDKGALFEYAFTYQYSPIFSAFQPPRA</sequence>
<accession>A0A915VJV5</accession>
<dbReference type="KEGG" id="aup:AsAng_0000710"/>